<protein>
    <submittedName>
        <fullName evidence="11">RnfABCDGE type electron transport complex subunit D</fullName>
    </submittedName>
</protein>
<reference evidence="11 12" key="1">
    <citation type="submission" date="2022-03" db="EMBL/GenBank/DDBJ databases">
        <title>Novel taxa within the pig intestine.</title>
        <authorList>
            <person name="Wylensek D."/>
            <person name="Bishof K."/>
            <person name="Afrizal A."/>
            <person name="Clavel T."/>
        </authorList>
    </citation>
    <scope>NUCLEOTIDE SEQUENCE [LARGE SCALE GENOMIC DNA]</scope>
    <source>
        <strain evidence="11 12">CLA-KB-P133</strain>
    </source>
</reference>
<evidence type="ECO:0000256" key="8">
    <source>
        <dbReference type="ARBA" id="ARBA00023136"/>
    </source>
</evidence>
<keyword evidence="5 9" id="KW-0812">Transmembrane</keyword>
<evidence type="ECO:0000256" key="1">
    <source>
        <dbReference type="ARBA" id="ARBA00022448"/>
    </source>
</evidence>
<evidence type="ECO:0000256" key="5">
    <source>
        <dbReference type="ARBA" id="ARBA00022692"/>
    </source>
</evidence>
<keyword evidence="8 9" id="KW-0472">Membrane</keyword>
<dbReference type="GO" id="GO:0005886">
    <property type="term" value="C:plasma membrane"/>
    <property type="evidence" value="ECO:0007669"/>
    <property type="project" value="TreeGrafter"/>
</dbReference>
<dbReference type="InterPro" id="IPR007329">
    <property type="entry name" value="FMN-bd"/>
</dbReference>
<dbReference type="RefSeq" id="WP_370595867.1">
    <property type="nucleotide sequence ID" value="NZ_JALBUR010000009.1"/>
</dbReference>
<dbReference type="GO" id="GO:0055085">
    <property type="term" value="P:transmembrane transport"/>
    <property type="evidence" value="ECO:0007669"/>
    <property type="project" value="InterPro"/>
</dbReference>
<feature type="transmembrane region" description="Helical" evidence="9">
    <location>
        <begin position="190"/>
        <end position="210"/>
    </location>
</feature>
<dbReference type="AlphaFoldDB" id="A0AB35U825"/>
<feature type="transmembrane region" description="Helical" evidence="9">
    <location>
        <begin position="246"/>
        <end position="264"/>
    </location>
</feature>
<sequence>MKLSFHASPNYRDSKSTSEIMRDLTVCLLAVLLFSIVYYGVFYGVNYGVRVACMALTGVAAAMITEALWFKAVHKDVRSSLAHSYGWVTALIMVLISKITVSYYAIAVATVFAIIFGKMVFGGFGQNIFNPAAFGEAIIMNGFASSTNADFTTTATPMATIKSAGWVMKGSDFSSFMAQYGGFGKMFLGYYPSVIGSTSALLIILCYIFLVVREDINWRTPLVYVGSIVVISLIAAAINGNAMGTVLLNVLAGGTLFGAVFMLTDPVTSPVTIPGKYMFAAGAAALTCIIRWRANLPDGVLYSILLMNMLAPAIDRACAGSQIKDARKIARTTLIVSGICLVIAIAMGATVKPAASESTESAASTSASTSSSTAAASASASASDTGIALNGDFKDNEATCEEQSDGVYACKAKGFGLINNMGGNYSENEATITVKDGKIVSVEVTKFGDTKGVGDAAVANDALAAYKGLGADDSVDATTGATYTSTSIASMAAAALAAAGK</sequence>
<evidence type="ECO:0000313" key="11">
    <source>
        <dbReference type="EMBL" id="MDX8419444.1"/>
    </source>
</evidence>
<dbReference type="Proteomes" id="UP001286174">
    <property type="component" value="Unassembled WGS sequence"/>
</dbReference>
<keyword evidence="1" id="KW-0813">Transport</keyword>
<dbReference type="InterPro" id="IPR004338">
    <property type="entry name" value="NqrB/RnfD"/>
</dbReference>
<accession>A0AB35U825</accession>
<feature type="transmembrane region" description="Helical" evidence="9">
    <location>
        <begin position="222"/>
        <end position="240"/>
    </location>
</feature>
<proteinExistence type="predicted"/>
<feature type="domain" description="FMN-binding" evidence="10">
    <location>
        <begin position="423"/>
        <end position="499"/>
    </location>
</feature>
<feature type="transmembrane region" description="Helical" evidence="9">
    <location>
        <begin position="20"/>
        <end position="41"/>
    </location>
</feature>
<dbReference type="EMBL" id="JALBUR010000009">
    <property type="protein sequence ID" value="MDX8419444.1"/>
    <property type="molecule type" value="Genomic_DNA"/>
</dbReference>
<evidence type="ECO:0000256" key="3">
    <source>
        <dbReference type="ARBA" id="ARBA00022630"/>
    </source>
</evidence>
<feature type="transmembrane region" description="Helical" evidence="9">
    <location>
        <begin position="47"/>
        <end position="69"/>
    </location>
</feature>
<dbReference type="SMART" id="SM00900">
    <property type="entry name" value="FMN_bind"/>
    <property type="match status" value="1"/>
</dbReference>
<feature type="transmembrane region" description="Helical" evidence="9">
    <location>
        <begin position="90"/>
        <end position="116"/>
    </location>
</feature>
<dbReference type="GO" id="GO:0010181">
    <property type="term" value="F:FMN binding"/>
    <property type="evidence" value="ECO:0007669"/>
    <property type="project" value="InterPro"/>
</dbReference>
<evidence type="ECO:0000256" key="7">
    <source>
        <dbReference type="ARBA" id="ARBA00022989"/>
    </source>
</evidence>
<dbReference type="PANTHER" id="PTHR30578">
    <property type="entry name" value="ELECTRON TRANSPORT COMPLEX PROTEIN RNFD"/>
    <property type="match status" value="1"/>
</dbReference>
<keyword evidence="7 9" id="KW-1133">Transmembrane helix</keyword>
<evidence type="ECO:0000256" key="4">
    <source>
        <dbReference type="ARBA" id="ARBA00022643"/>
    </source>
</evidence>
<comment type="caution">
    <text evidence="11">The sequence shown here is derived from an EMBL/GenBank/DDBJ whole genome shotgun (WGS) entry which is preliminary data.</text>
</comment>
<dbReference type="Pfam" id="PF03116">
    <property type="entry name" value="NQR2_RnfD_RnfE"/>
    <property type="match status" value="1"/>
</dbReference>
<keyword evidence="6" id="KW-1278">Translocase</keyword>
<keyword evidence="2" id="KW-0597">Phosphoprotein</keyword>
<keyword evidence="3" id="KW-0285">Flavoprotein</keyword>
<evidence type="ECO:0000256" key="2">
    <source>
        <dbReference type="ARBA" id="ARBA00022553"/>
    </source>
</evidence>
<dbReference type="PANTHER" id="PTHR30578:SF0">
    <property type="entry name" value="ION-TRANSLOCATING OXIDOREDUCTASE COMPLEX SUBUNIT D"/>
    <property type="match status" value="1"/>
</dbReference>
<keyword evidence="12" id="KW-1185">Reference proteome</keyword>
<name>A0AB35U825_9FIRM</name>
<evidence type="ECO:0000256" key="6">
    <source>
        <dbReference type="ARBA" id="ARBA00022967"/>
    </source>
</evidence>
<gene>
    <name evidence="11" type="ORF">MOZ60_04970</name>
</gene>
<feature type="transmembrane region" description="Helical" evidence="9">
    <location>
        <begin position="329"/>
        <end position="351"/>
    </location>
</feature>
<evidence type="ECO:0000256" key="9">
    <source>
        <dbReference type="SAM" id="Phobius"/>
    </source>
</evidence>
<evidence type="ECO:0000313" key="12">
    <source>
        <dbReference type="Proteomes" id="UP001286174"/>
    </source>
</evidence>
<keyword evidence="4" id="KW-0288">FMN</keyword>
<organism evidence="11 12">
    <name type="scientific">Grylomicrobium aquisgranensis</name>
    <dbReference type="NCBI Taxonomy" id="2926318"/>
    <lineage>
        <taxon>Bacteria</taxon>
        <taxon>Bacillati</taxon>
        <taxon>Bacillota</taxon>
        <taxon>Erysipelotrichia</taxon>
        <taxon>Erysipelotrichales</taxon>
        <taxon>Erysipelotrichaceae</taxon>
        <taxon>Grylomicrobium</taxon>
    </lineage>
</organism>
<dbReference type="Pfam" id="PF04205">
    <property type="entry name" value="FMN_bind"/>
    <property type="match status" value="1"/>
</dbReference>
<evidence type="ECO:0000259" key="10">
    <source>
        <dbReference type="SMART" id="SM00900"/>
    </source>
</evidence>